<dbReference type="PRINTS" id="PR00411">
    <property type="entry name" value="PNDRDTASEI"/>
</dbReference>
<evidence type="ECO:0000256" key="8">
    <source>
        <dbReference type="ARBA" id="ARBA00023002"/>
    </source>
</evidence>
<comment type="similarity">
    <text evidence="2 13">Belongs to the class-I pyridine nucleotide-disulfide oxidoreductase family.</text>
</comment>
<keyword evidence="8 13" id="KW-0560">Oxidoreductase</keyword>
<evidence type="ECO:0000256" key="13">
    <source>
        <dbReference type="RuleBase" id="RU003692"/>
    </source>
</evidence>
<reference evidence="17" key="1">
    <citation type="journal article" date="2019" name="Int. J. Syst. Evol. Microbiol.">
        <title>The Global Catalogue of Microorganisms (GCM) 10K type strain sequencing project: providing services to taxonomists for standard genome sequencing and annotation.</title>
        <authorList>
            <consortium name="The Broad Institute Genomics Platform"/>
            <consortium name="The Broad Institute Genome Sequencing Center for Infectious Disease"/>
            <person name="Wu L."/>
            <person name="Ma J."/>
        </authorList>
    </citation>
    <scope>NUCLEOTIDE SEQUENCE [LARGE SCALE GENOMIC DNA]</scope>
    <source>
        <strain evidence="17">CGMCC 1.3685</strain>
    </source>
</reference>
<evidence type="ECO:0000256" key="4">
    <source>
        <dbReference type="ARBA" id="ARBA00016961"/>
    </source>
</evidence>
<accession>A0ABQ2DQN3</accession>
<dbReference type="Pfam" id="PF07992">
    <property type="entry name" value="Pyr_redox_2"/>
    <property type="match status" value="1"/>
</dbReference>
<dbReference type="Gene3D" id="3.30.390.30">
    <property type="match status" value="1"/>
</dbReference>
<evidence type="ECO:0000256" key="2">
    <source>
        <dbReference type="ARBA" id="ARBA00007532"/>
    </source>
</evidence>
<evidence type="ECO:0000256" key="1">
    <source>
        <dbReference type="ARBA" id="ARBA00004496"/>
    </source>
</evidence>
<organism evidence="16 17">
    <name type="scientific">Glutamicibacter ardleyensis</name>
    <dbReference type="NCBI Taxonomy" id="225894"/>
    <lineage>
        <taxon>Bacteria</taxon>
        <taxon>Bacillati</taxon>
        <taxon>Actinomycetota</taxon>
        <taxon>Actinomycetes</taxon>
        <taxon>Micrococcales</taxon>
        <taxon>Micrococcaceae</taxon>
        <taxon>Glutamicibacter</taxon>
    </lineage>
</organism>
<evidence type="ECO:0000256" key="10">
    <source>
        <dbReference type="ARBA" id="ARBA00023157"/>
    </source>
</evidence>
<evidence type="ECO:0000256" key="7">
    <source>
        <dbReference type="ARBA" id="ARBA00022827"/>
    </source>
</evidence>
<evidence type="ECO:0000256" key="3">
    <source>
        <dbReference type="ARBA" id="ARBA00012608"/>
    </source>
</evidence>
<comment type="miscellaneous">
    <text evidence="13">The active site is a redox-active disulfide bond.</text>
</comment>
<evidence type="ECO:0000256" key="11">
    <source>
        <dbReference type="ARBA" id="ARBA00023284"/>
    </source>
</evidence>
<dbReference type="RefSeq" id="WP_096257102.1">
    <property type="nucleotide sequence ID" value="NZ_BMKX01000005.1"/>
</dbReference>
<keyword evidence="10" id="KW-1015">Disulfide bond</keyword>
<dbReference type="PRINTS" id="PR00368">
    <property type="entry name" value="FADPNR"/>
</dbReference>
<evidence type="ECO:0000256" key="5">
    <source>
        <dbReference type="ARBA" id="ARBA00022490"/>
    </source>
</evidence>
<dbReference type="PROSITE" id="PS00076">
    <property type="entry name" value="PYRIDINE_REDOX_1"/>
    <property type="match status" value="1"/>
</dbReference>
<keyword evidence="17" id="KW-1185">Reference proteome</keyword>
<dbReference type="PANTHER" id="PTHR22912">
    <property type="entry name" value="DISULFIDE OXIDOREDUCTASE"/>
    <property type="match status" value="1"/>
</dbReference>
<dbReference type="InterPro" id="IPR012999">
    <property type="entry name" value="Pyr_OxRdtase_I_AS"/>
</dbReference>
<dbReference type="EC" id="1.8.1.4" evidence="3 13"/>
<dbReference type="InterPro" id="IPR036188">
    <property type="entry name" value="FAD/NAD-bd_sf"/>
</dbReference>
<comment type="catalytic activity">
    <reaction evidence="12 13">
        <text>N(6)-[(R)-dihydrolipoyl]-L-lysyl-[protein] + NAD(+) = N(6)-[(R)-lipoyl]-L-lysyl-[protein] + NADH + H(+)</text>
        <dbReference type="Rhea" id="RHEA:15045"/>
        <dbReference type="Rhea" id="RHEA-COMP:10474"/>
        <dbReference type="Rhea" id="RHEA-COMP:10475"/>
        <dbReference type="ChEBI" id="CHEBI:15378"/>
        <dbReference type="ChEBI" id="CHEBI:57540"/>
        <dbReference type="ChEBI" id="CHEBI:57945"/>
        <dbReference type="ChEBI" id="CHEBI:83099"/>
        <dbReference type="ChEBI" id="CHEBI:83100"/>
        <dbReference type="EC" id="1.8.1.4"/>
    </reaction>
</comment>
<dbReference type="InterPro" id="IPR006258">
    <property type="entry name" value="Lipoamide_DH"/>
</dbReference>
<feature type="domain" description="FAD/NAD(P)-binding" evidence="15">
    <location>
        <begin position="10"/>
        <end position="320"/>
    </location>
</feature>
<evidence type="ECO:0000313" key="17">
    <source>
        <dbReference type="Proteomes" id="UP000606115"/>
    </source>
</evidence>
<dbReference type="InterPro" id="IPR016156">
    <property type="entry name" value="FAD/NAD-linked_Rdtase_dimer_sf"/>
</dbReference>
<keyword evidence="5" id="KW-0963">Cytoplasm</keyword>
<dbReference type="PIRSF" id="PIRSF000350">
    <property type="entry name" value="Mercury_reductase_MerA"/>
    <property type="match status" value="1"/>
</dbReference>
<evidence type="ECO:0000256" key="6">
    <source>
        <dbReference type="ARBA" id="ARBA00022630"/>
    </source>
</evidence>
<name>A0ABQ2DQN3_9MICC</name>
<comment type="subcellular location">
    <subcellularLocation>
        <location evidence="1">Cytoplasm</location>
    </subcellularLocation>
</comment>
<dbReference type="Proteomes" id="UP000606115">
    <property type="component" value="Unassembled WGS sequence"/>
</dbReference>
<proteinExistence type="inferred from homology"/>
<dbReference type="InterPro" id="IPR023753">
    <property type="entry name" value="FAD/NAD-binding_dom"/>
</dbReference>
<dbReference type="Pfam" id="PF02852">
    <property type="entry name" value="Pyr_redox_dim"/>
    <property type="match status" value="1"/>
</dbReference>
<evidence type="ECO:0000259" key="14">
    <source>
        <dbReference type="Pfam" id="PF02852"/>
    </source>
</evidence>
<dbReference type="InterPro" id="IPR050151">
    <property type="entry name" value="Class-I_Pyr_Nuc-Dis_Oxidored"/>
</dbReference>
<evidence type="ECO:0000256" key="9">
    <source>
        <dbReference type="ARBA" id="ARBA00023027"/>
    </source>
</evidence>
<dbReference type="InterPro" id="IPR001100">
    <property type="entry name" value="Pyr_nuc-diS_OxRdtase"/>
</dbReference>
<evidence type="ECO:0000259" key="15">
    <source>
        <dbReference type="Pfam" id="PF07992"/>
    </source>
</evidence>
<gene>
    <name evidence="16" type="primary">pdhD</name>
    <name evidence="16" type="ORF">GCM10007173_22190</name>
</gene>
<feature type="domain" description="Pyridine nucleotide-disulphide oxidoreductase dimerisation" evidence="14">
    <location>
        <begin position="340"/>
        <end position="449"/>
    </location>
</feature>
<dbReference type="GeneID" id="303304576"/>
<sequence>MADSAATQEFDVLILGGGSAGYSVALRAIQLGFTVGLIEKEKVGGTCLHTGCIPTKAYLHAAELAENAREGAKYGINSSLESIDLGGVRKYKDGIVAGKHKGLQGLLKMKKVNVIEGNGRLVSKDTIDVDGVAYKGKNIVLATGSTSKTFGLEIGGRVLTSTEALNMVDMPKSAIVLGGGVIGVEFASVWKSFGVDVTIVEGLPSLVPNEDPAIIKTLERSFKKRGIKFNTGVFFEKVEQDDNGVKVSLADGKVLEAEIVLVAVGRGPVTENMGFEEQGITLDRGFIIPNERLHTGVGNIYAIGDVVPGVQLAHRGYQHGIFVAEEIAGQNPTIVEDINIPKVTFCEPEIASVGYSEPKAKEKFGEDQIETTEYNLAGNGKSSILGTSGLIKMVRVKNGPIVGVHGIGGRIGEQIGEAQLIVNWEAYPEDVAQLIHAHPTQNEALGEAAMALAGKPLHG</sequence>
<keyword evidence="11 13" id="KW-0676">Redox-active center</keyword>
<dbReference type="SUPFAM" id="SSF51905">
    <property type="entry name" value="FAD/NAD(P)-binding domain"/>
    <property type="match status" value="1"/>
</dbReference>
<dbReference type="InterPro" id="IPR004099">
    <property type="entry name" value="Pyr_nucl-diS_OxRdtase_dimer"/>
</dbReference>
<dbReference type="Gene3D" id="3.50.50.60">
    <property type="entry name" value="FAD/NAD(P)-binding domain"/>
    <property type="match status" value="2"/>
</dbReference>
<keyword evidence="7 13" id="KW-0274">FAD</keyword>
<evidence type="ECO:0000256" key="12">
    <source>
        <dbReference type="ARBA" id="ARBA00049187"/>
    </source>
</evidence>
<dbReference type="SUPFAM" id="SSF55424">
    <property type="entry name" value="FAD/NAD-linked reductases, dimerisation (C-terminal) domain"/>
    <property type="match status" value="1"/>
</dbReference>
<protein>
    <recommendedName>
        <fullName evidence="4 13">Dihydrolipoyl dehydrogenase</fullName>
        <ecNumber evidence="3 13">1.8.1.4</ecNumber>
    </recommendedName>
</protein>
<keyword evidence="6 13" id="KW-0285">Flavoprotein</keyword>
<dbReference type="PANTHER" id="PTHR22912:SF217">
    <property type="entry name" value="DIHYDROLIPOYL DEHYDROGENASE"/>
    <property type="match status" value="1"/>
</dbReference>
<comment type="caution">
    <text evidence="16">The sequence shown here is derived from an EMBL/GenBank/DDBJ whole genome shotgun (WGS) entry which is preliminary data.</text>
</comment>
<dbReference type="EMBL" id="BMKX01000005">
    <property type="protein sequence ID" value="GGJ62869.1"/>
    <property type="molecule type" value="Genomic_DNA"/>
</dbReference>
<comment type="cofactor">
    <cofactor evidence="13">
        <name>FAD</name>
        <dbReference type="ChEBI" id="CHEBI:57692"/>
    </cofactor>
    <text evidence="13">Binds 1 FAD per subunit.</text>
</comment>
<evidence type="ECO:0000313" key="16">
    <source>
        <dbReference type="EMBL" id="GGJ62869.1"/>
    </source>
</evidence>
<keyword evidence="9 13" id="KW-0520">NAD</keyword>
<dbReference type="NCBIfam" id="TIGR01350">
    <property type="entry name" value="lipoamide_DH"/>
    <property type="match status" value="1"/>
</dbReference>